<reference evidence="9 10" key="1">
    <citation type="journal article" date="2015" name="Genome Announc.">
        <title>Complete Genome Sequences for Two Strains of a Novel Fastidious, Partially Acid-Fast, Gram-Positive Corynebacterineae Bacterium, Derived from Human Clinical Samples.</title>
        <authorList>
            <person name="Nicholson A.C."/>
            <person name="Bell M."/>
            <person name="Humrighouse B.W."/>
            <person name="McQuiston J.R."/>
        </authorList>
    </citation>
    <scope>NUCLEOTIDE SEQUENCE [LARGE SCALE GENOMIC DNA]</scope>
    <source>
        <strain evidence="9 10">X1698</strain>
    </source>
</reference>
<comment type="similarity">
    <text evidence="2">Belongs to the binding-protein-dependent transport system permease family. FecCD subfamily.</text>
</comment>
<dbReference type="PANTHER" id="PTHR30472:SF25">
    <property type="entry name" value="ABC TRANSPORTER PERMEASE PROTEIN MJ0876-RELATED"/>
    <property type="match status" value="1"/>
</dbReference>
<dbReference type="KEGG" id="cbq:AL705_07550"/>
<protein>
    <recommendedName>
        <fullName evidence="11">Hemin transport system permease protein HmuU</fullName>
    </recommendedName>
</protein>
<dbReference type="GO" id="GO:0005886">
    <property type="term" value="C:plasma membrane"/>
    <property type="evidence" value="ECO:0007669"/>
    <property type="project" value="UniProtKB-SubCell"/>
</dbReference>
<evidence type="ECO:0000256" key="3">
    <source>
        <dbReference type="ARBA" id="ARBA00022448"/>
    </source>
</evidence>
<gene>
    <name evidence="9" type="ORF">AL705_07550</name>
</gene>
<dbReference type="PANTHER" id="PTHR30472">
    <property type="entry name" value="FERRIC ENTEROBACTIN TRANSPORT SYSTEM PERMEASE PROTEIN"/>
    <property type="match status" value="1"/>
</dbReference>
<feature type="transmembrane region" description="Helical" evidence="8">
    <location>
        <begin position="262"/>
        <end position="289"/>
    </location>
</feature>
<dbReference type="AlphaFoldDB" id="A0A0M5L801"/>
<sequence>MRKACRPVTPTRTRRSVIVLVILILLLIAAALVSCLVGQVHTTPQDVINTILMSWGVEGDGSTSRIVSSTLWEVRFPRLVLALVVGAGLGCAGALLQGIFANPLAEPGIIGVSSGGAVFASGLLAITSLVGTDQSYVLLKWGTAVAAFIGALLTTLLVYSLSRVQGKTVVVNLILVGVAVNAIAGGFITLFSFIGGTAAQSQVVFWQFGSLAGAGWSSAVITLIVTLMGIVIACLFSRKMDLLALGENQAQHLGVNVERFRFYIIIVVAALVGVGVAFAGAIAFVGLVVPHAIRLLIGPQHKWLLPTSAVGGAFVLLIADTCARTIISTAELPIGMLTSLVGGPVFLLLLRRYKSVGTGWQ</sequence>
<comment type="subcellular location">
    <subcellularLocation>
        <location evidence="1">Cell membrane</location>
        <topology evidence="1">Multi-pass membrane protein</topology>
    </subcellularLocation>
</comment>
<dbReference type="SUPFAM" id="SSF81345">
    <property type="entry name" value="ABC transporter involved in vitamin B12 uptake, BtuC"/>
    <property type="match status" value="1"/>
</dbReference>
<evidence type="ECO:0000256" key="1">
    <source>
        <dbReference type="ARBA" id="ARBA00004651"/>
    </source>
</evidence>
<accession>A0A0M5L801</accession>
<feature type="transmembrane region" description="Helical" evidence="8">
    <location>
        <begin position="214"/>
        <end position="236"/>
    </location>
</feature>
<dbReference type="CDD" id="cd06550">
    <property type="entry name" value="TM_ABC_iron-siderophores_like"/>
    <property type="match status" value="1"/>
</dbReference>
<dbReference type="Proteomes" id="UP000068137">
    <property type="component" value="Chromosome"/>
</dbReference>
<dbReference type="FunFam" id="1.10.3470.10:FF:000001">
    <property type="entry name" value="Vitamin B12 ABC transporter permease BtuC"/>
    <property type="match status" value="1"/>
</dbReference>
<feature type="transmembrane region" description="Helical" evidence="8">
    <location>
        <begin position="334"/>
        <end position="353"/>
    </location>
</feature>
<keyword evidence="6 8" id="KW-1133">Transmembrane helix</keyword>
<feature type="transmembrane region" description="Helical" evidence="8">
    <location>
        <begin position="173"/>
        <end position="194"/>
    </location>
</feature>
<dbReference type="STRING" id="1528099.AL705_07550"/>
<feature type="transmembrane region" description="Helical" evidence="8">
    <location>
        <begin position="141"/>
        <end position="161"/>
    </location>
</feature>
<keyword evidence="4" id="KW-1003">Cell membrane</keyword>
<evidence type="ECO:0000256" key="2">
    <source>
        <dbReference type="ARBA" id="ARBA00007935"/>
    </source>
</evidence>
<dbReference type="InterPro" id="IPR037294">
    <property type="entry name" value="ABC_BtuC-like"/>
</dbReference>
<dbReference type="GO" id="GO:0022857">
    <property type="term" value="F:transmembrane transporter activity"/>
    <property type="evidence" value="ECO:0007669"/>
    <property type="project" value="InterPro"/>
</dbReference>
<dbReference type="Gene3D" id="1.10.3470.10">
    <property type="entry name" value="ABC transporter involved in vitamin B12 uptake, BtuC"/>
    <property type="match status" value="1"/>
</dbReference>
<evidence type="ECO:0008006" key="11">
    <source>
        <dbReference type="Google" id="ProtNLM"/>
    </source>
</evidence>
<keyword evidence="7 8" id="KW-0472">Membrane</keyword>
<feature type="transmembrane region" description="Helical" evidence="8">
    <location>
        <begin position="108"/>
        <end position="129"/>
    </location>
</feature>
<dbReference type="PATRIC" id="fig|1528099.3.peg.1484"/>
<dbReference type="EMBL" id="CP012390">
    <property type="protein sequence ID" value="ALE19405.1"/>
    <property type="molecule type" value="Genomic_DNA"/>
</dbReference>
<evidence type="ECO:0000256" key="5">
    <source>
        <dbReference type="ARBA" id="ARBA00022692"/>
    </source>
</evidence>
<organism evidence="9 10">
    <name type="scientific">Lawsonella clevelandensis</name>
    <dbReference type="NCBI Taxonomy" id="1528099"/>
    <lineage>
        <taxon>Bacteria</taxon>
        <taxon>Bacillati</taxon>
        <taxon>Actinomycetota</taxon>
        <taxon>Actinomycetes</taxon>
        <taxon>Mycobacteriales</taxon>
        <taxon>Lawsonellaceae</taxon>
        <taxon>Lawsonella</taxon>
    </lineage>
</organism>
<dbReference type="Pfam" id="PF01032">
    <property type="entry name" value="FecCD"/>
    <property type="match status" value="1"/>
</dbReference>
<keyword evidence="5 8" id="KW-0812">Transmembrane</keyword>
<evidence type="ECO:0000256" key="4">
    <source>
        <dbReference type="ARBA" id="ARBA00022475"/>
    </source>
</evidence>
<feature type="transmembrane region" description="Helical" evidence="8">
    <location>
        <begin position="79"/>
        <end position="101"/>
    </location>
</feature>
<dbReference type="PROSITE" id="PS51257">
    <property type="entry name" value="PROKAR_LIPOPROTEIN"/>
    <property type="match status" value="1"/>
</dbReference>
<evidence type="ECO:0000256" key="8">
    <source>
        <dbReference type="SAM" id="Phobius"/>
    </source>
</evidence>
<proteinExistence type="inferred from homology"/>
<name>A0A0M5L801_9ACTN</name>
<dbReference type="GO" id="GO:0033214">
    <property type="term" value="P:siderophore-iron import into cell"/>
    <property type="evidence" value="ECO:0007669"/>
    <property type="project" value="TreeGrafter"/>
</dbReference>
<keyword evidence="3" id="KW-0813">Transport</keyword>
<evidence type="ECO:0000256" key="6">
    <source>
        <dbReference type="ARBA" id="ARBA00022989"/>
    </source>
</evidence>
<evidence type="ECO:0000313" key="9">
    <source>
        <dbReference type="EMBL" id="ALE19405.1"/>
    </source>
</evidence>
<evidence type="ECO:0000313" key="10">
    <source>
        <dbReference type="Proteomes" id="UP000068137"/>
    </source>
</evidence>
<dbReference type="InterPro" id="IPR000522">
    <property type="entry name" value="ABC_transptr_permease_BtuC"/>
</dbReference>
<evidence type="ECO:0000256" key="7">
    <source>
        <dbReference type="ARBA" id="ARBA00023136"/>
    </source>
</evidence>